<reference evidence="1 2" key="1">
    <citation type="submission" date="2019-01" db="EMBL/GenBank/DDBJ databases">
        <title>Ktedonosporobacter rubrisoli SCAWS-G2.</title>
        <authorList>
            <person name="Huang Y."/>
            <person name="Yan B."/>
        </authorList>
    </citation>
    <scope>NUCLEOTIDE SEQUENCE [LARGE SCALE GENOMIC DNA]</scope>
    <source>
        <strain evidence="1 2">SCAWS-G2</strain>
    </source>
</reference>
<dbReference type="Proteomes" id="UP000290365">
    <property type="component" value="Chromosome"/>
</dbReference>
<evidence type="ECO:0000313" key="1">
    <source>
        <dbReference type="EMBL" id="QBD79652.1"/>
    </source>
</evidence>
<dbReference type="OrthoDB" id="8253774at2"/>
<name>A0A4P6JW98_KTERU</name>
<keyword evidence="2" id="KW-1185">Reference proteome</keyword>
<accession>A0A4P6JW98</accession>
<dbReference type="RefSeq" id="WP_129890718.1">
    <property type="nucleotide sequence ID" value="NZ_CP035758.1"/>
</dbReference>
<dbReference type="EMBL" id="CP035758">
    <property type="protein sequence ID" value="QBD79652.1"/>
    <property type="molecule type" value="Genomic_DNA"/>
</dbReference>
<sequence length="253" mass="29791">METELSPSYPKPFFEIQYHFAKRLSTLSQQPLDQVLVRSTALYRIFGLDWSLDPTNPIWQAYTEGLVHASDPVDWTYRFYLKRYPDIPKFTDEGHWGCFAFEYFAEQRAIHLHFSDQDLSPFSPLSRHRVRERLAELQAMFRFIQQNHPDATHVRGCSWLYNWESYKRLFPPAFGASALAQQHPVFFGRAIWGQFLRKGYKIQEETMSLFLQRVSLLKQVEDATGCFPYPVLVTSAPIQLFYEMYDLVEKPAP</sequence>
<proteinExistence type="predicted"/>
<organism evidence="1 2">
    <name type="scientific">Ktedonosporobacter rubrisoli</name>
    <dbReference type="NCBI Taxonomy" id="2509675"/>
    <lineage>
        <taxon>Bacteria</taxon>
        <taxon>Bacillati</taxon>
        <taxon>Chloroflexota</taxon>
        <taxon>Ktedonobacteria</taxon>
        <taxon>Ktedonobacterales</taxon>
        <taxon>Ktedonosporobacteraceae</taxon>
        <taxon>Ktedonosporobacter</taxon>
    </lineage>
</organism>
<protein>
    <submittedName>
        <fullName evidence="1">Uncharacterized protein</fullName>
    </submittedName>
</protein>
<dbReference type="KEGG" id="kbs:EPA93_28215"/>
<dbReference type="AlphaFoldDB" id="A0A4P6JW98"/>
<evidence type="ECO:0000313" key="2">
    <source>
        <dbReference type="Proteomes" id="UP000290365"/>
    </source>
</evidence>
<gene>
    <name evidence="1" type="ORF">EPA93_28215</name>
</gene>